<keyword evidence="2" id="KW-1185">Reference proteome</keyword>
<dbReference type="PRINTS" id="PR00081">
    <property type="entry name" value="GDHRDH"/>
</dbReference>
<dbReference type="SUPFAM" id="SSF51735">
    <property type="entry name" value="NAD(P)-binding Rossmann-fold domains"/>
    <property type="match status" value="1"/>
</dbReference>
<evidence type="ECO:0008006" key="3">
    <source>
        <dbReference type="Google" id="ProtNLM"/>
    </source>
</evidence>
<dbReference type="Pfam" id="PF00106">
    <property type="entry name" value="adh_short"/>
    <property type="match status" value="1"/>
</dbReference>
<protein>
    <recommendedName>
        <fullName evidence="3">NAD(P)-binding protein</fullName>
    </recommendedName>
</protein>
<gene>
    <name evidence="1" type="ORF">N8I77_000043</name>
</gene>
<dbReference type="GO" id="GO:0016616">
    <property type="term" value="F:oxidoreductase activity, acting on the CH-OH group of donors, NAD or NADP as acceptor"/>
    <property type="evidence" value="ECO:0007669"/>
    <property type="project" value="TreeGrafter"/>
</dbReference>
<dbReference type="EMBL" id="JAUJFL010000001">
    <property type="protein sequence ID" value="KAK2613114.1"/>
    <property type="molecule type" value="Genomic_DNA"/>
</dbReference>
<dbReference type="Gene3D" id="3.40.50.720">
    <property type="entry name" value="NAD(P)-binding Rossmann-like Domain"/>
    <property type="match status" value="1"/>
</dbReference>
<dbReference type="PANTHER" id="PTHR45458:SF3">
    <property type="entry name" value="CHAIN DEHYDROGENASE (ATSC), PUTATIVE-RELATED"/>
    <property type="match status" value="1"/>
</dbReference>
<sequence>MSSYVINGASSGIGFEFLRQLSLNPANTVIGLVRNVKLVEAKAKTEINRSNVHIIHGDLNSYEVLKEASEATAKITGGSLDYLIANGALLPTDSNYVGFGKLGENPAALEEELFAGWKTNVVGNIHLFNLFLPLLLKGKQKKVAFISSGHADLDLISKYEIEISGPYSLGKAATNVVVAKFHAEYAKDGVLFMSISPGVVDTGHFDLAKLTEEERKGFMAMSAKFQQYAPHFTGPMSPEESVKQVISVYEKASLANGDGGSFVSHLGTKQWL</sequence>
<dbReference type="InterPro" id="IPR002347">
    <property type="entry name" value="SDR_fam"/>
</dbReference>
<dbReference type="InterPro" id="IPR052184">
    <property type="entry name" value="SDR_enzymes"/>
</dbReference>
<evidence type="ECO:0000313" key="2">
    <source>
        <dbReference type="Proteomes" id="UP001265746"/>
    </source>
</evidence>
<dbReference type="AlphaFoldDB" id="A0AAD9W9H8"/>
<dbReference type="Proteomes" id="UP001265746">
    <property type="component" value="Unassembled WGS sequence"/>
</dbReference>
<name>A0AAD9W9H8_PHOAM</name>
<reference evidence="1" key="1">
    <citation type="submission" date="2023-06" db="EMBL/GenBank/DDBJ databases">
        <authorList>
            <person name="Noh H."/>
        </authorList>
    </citation>
    <scope>NUCLEOTIDE SEQUENCE</scope>
    <source>
        <strain evidence="1">DUCC20226</strain>
    </source>
</reference>
<proteinExistence type="predicted"/>
<dbReference type="InterPro" id="IPR036291">
    <property type="entry name" value="NAD(P)-bd_dom_sf"/>
</dbReference>
<comment type="caution">
    <text evidence="1">The sequence shown here is derived from an EMBL/GenBank/DDBJ whole genome shotgun (WGS) entry which is preliminary data.</text>
</comment>
<organism evidence="1 2">
    <name type="scientific">Phomopsis amygdali</name>
    <name type="common">Fusicoccum amygdali</name>
    <dbReference type="NCBI Taxonomy" id="1214568"/>
    <lineage>
        <taxon>Eukaryota</taxon>
        <taxon>Fungi</taxon>
        <taxon>Dikarya</taxon>
        <taxon>Ascomycota</taxon>
        <taxon>Pezizomycotina</taxon>
        <taxon>Sordariomycetes</taxon>
        <taxon>Sordariomycetidae</taxon>
        <taxon>Diaporthales</taxon>
        <taxon>Diaporthaceae</taxon>
        <taxon>Diaporthe</taxon>
    </lineage>
</organism>
<evidence type="ECO:0000313" key="1">
    <source>
        <dbReference type="EMBL" id="KAK2613114.1"/>
    </source>
</evidence>
<accession>A0AAD9W9H8</accession>
<dbReference type="PANTHER" id="PTHR45458">
    <property type="entry name" value="SHORT-CHAIN DEHYDROGENASE/REDUCTASE SDR"/>
    <property type="match status" value="1"/>
</dbReference>